<dbReference type="OrthoDB" id="408631at2759"/>
<dbReference type="InterPro" id="IPR013094">
    <property type="entry name" value="AB_hydrolase_3"/>
</dbReference>
<reference evidence="5" key="2">
    <citation type="journal article" date="2018" name="BMC Genomics">
        <title>A manually annotated Actinidia chinensis var. chinensis (kiwifruit) genome highlights the challenges associated with draft genomes and gene prediction in plants.</title>
        <authorList>
            <person name="Pilkington S.M."/>
            <person name="Crowhurst R."/>
            <person name="Hilario E."/>
            <person name="Nardozza S."/>
            <person name="Fraser L."/>
            <person name="Peng Y."/>
            <person name="Gunaseelan K."/>
            <person name="Simpson R."/>
            <person name="Tahir J."/>
            <person name="Deroles S.C."/>
            <person name="Templeton K."/>
            <person name="Luo Z."/>
            <person name="Davy M."/>
            <person name="Cheng C."/>
            <person name="McNeilage M."/>
            <person name="Scaglione D."/>
            <person name="Liu Y."/>
            <person name="Zhang Q."/>
            <person name="Datson P."/>
            <person name="De Silva N."/>
            <person name="Gardiner S.E."/>
            <person name="Bassett H."/>
            <person name="Chagne D."/>
            <person name="McCallum J."/>
            <person name="Dzierzon H."/>
            <person name="Deng C."/>
            <person name="Wang Y.Y."/>
            <person name="Barron L."/>
            <person name="Manako K."/>
            <person name="Bowen J."/>
            <person name="Foster T.M."/>
            <person name="Erridge Z.A."/>
            <person name="Tiffin H."/>
            <person name="Waite C.N."/>
            <person name="Davies K.M."/>
            <person name="Grierson E.P."/>
            <person name="Laing W.A."/>
            <person name="Kirk R."/>
            <person name="Chen X."/>
            <person name="Wood M."/>
            <person name="Montefiori M."/>
            <person name="Brummell D.A."/>
            <person name="Schwinn K.E."/>
            <person name="Catanach A."/>
            <person name="Fullerton C."/>
            <person name="Li D."/>
            <person name="Meiyalaghan S."/>
            <person name="Nieuwenhuizen N."/>
            <person name="Read N."/>
            <person name="Prakash R."/>
            <person name="Hunter D."/>
            <person name="Zhang H."/>
            <person name="McKenzie M."/>
            <person name="Knabel M."/>
            <person name="Harris A."/>
            <person name="Allan A.C."/>
            <person name="Gleave A."/>
            <person name="Chen A."/>
            <person name="Janssen B.J."/>
            <person name="Plunkett B."/>
            <person name="Ampomah-Dwamena C."/>
            <person name="Voogd C."/>
            <person name="Leif D."/>
            <person name="Lafferty D."/>
            <person name="Souleyre E.J.F."/>
            <person name="Varkonyi-Gasic E."/>
            <person name="Gambi F."/>
            <person name="Hanley J."/>
            <person name="Yao J.L."/>
            <person name="Cheung J."/>
            <person name="David K.M."/>
            <person name="Warren B."/>
            <person name="Marsh K."/>
            <person name="Snowden K.C."/>
            <person name="Lin-Wang K."/>
            <person name="Brian L."/>
            <person name="Martinez-Sanchez M."/>
            <person name="Wang M."/>
            <person name="Ileperuma N."/>
            <person name="Macnee N."/>
            <person name="Campin R."/>
            <person name="McAtee P."/>
            <person name="Drummond R.S.M."/>
            <person name="Espley R.V."/>
            <person name="Ireland H.S."/>
            <person name="Wu R."/>
            <person name="Atkinson R.G."/>
            <person name="Karunairetnam S."/>
            <person name="Bulley S."/>
            <person name="Chunkath S."/>
            <person name="Hanley Z."/>
            <person name="Storey R."/>
            <person name="Thrimawithana A.H."/>
            <person name="Thomson S."/>
            <person name="David C."/>
            <person name="Testolin R."/>
            <person name="Huang H."/>
            <person name="Hellens R.P."/>
            <person name="Schaffer R.J."/>
        </authorList>
    </citation>
    <scope>NUCLEOTIDE SEQUENCE [LARGE SCALE GENOMIC DNA]</scope>
    <source>
        <strain evidence="5">cv. Red5</strain>
    </source>
</reference>
<name>A0A2R6P518_ACTCC</name>
<dbReference type="InterPro" id="IPR002168">
    <property type="entry name" value="Lipase_GDXG_HIS_AS"/>
</dbReference>
<dbReference type="SUPFAM" id="SSF53474">
    <property type="entry name" value="alpha/beta-Hydrolases"/>
    <property type="match status" value="1"/>
</dbReference>
<evidence type="ECO:0000259" key="3">
    <source>
        <dbReference type="Pfam" id="PF07859"/>
    </source>
</evidence>
<evidence type="ECO:0000313" key="4">
    <source>
        <dbReference type="EMBL" id="PSR85374.1"/>
    </source>
</evidence>
<dbReference type="InParanoid" id="A0A2R6P518"/>
<dbReference type="PROSITE" id="PS01173">
    <property type="entry name" value="LIPASE_GDXG_HIS"/>
    <property type="match status" value="1"/>
</dbReference>
<dbReference type="EMBL" id="NKQK01000029">
    <property type="protein sequence ID" value="PSR85374.1"/>
    <property type="molecule type" value="Genomic_DNA"/>
</dbReference>
<dbReference type="Gene3D" id="3.40.50.1820">
    <property type="entry name" value="alpha/beta hydrolase"/>
    <property type="match status" value="1"/>
</dbReference>
<dbReference type="STRING" id="1590841.A0A2R6P518"/>
<dbReference type="GO" id="GO:0016787">
    <property type="term" value="F:hydrolase activity"/>
    <property type="evidence" value="ECO:0007669"/>
    <property type="project" value="UniProtKB-KW"/>
</dbReference>
<dbReference type="InterPro" id="IPR029058">
    <property type="entry name" value="AB_hydrolase_fold"/>
</dbReference>
<reference evidence="4 5" key="1">
    <citation type="submission" date="2017-07" db="EMBL/GenBank/DDBJ databases">
        <title>An improved, manually edited Actinidia chinensis var. chinensis (kiwifruit) genome highlights the challenges associated with draft genomes and gene prediction in plants.</title>
        <authorList>
            <person name="Pilkington S."/>
            <person name="Crowhurst R."/>
            <person name="Hilario E."/>
            <person name="Nardozza S."/>
            <person name="Fraser L."/>
            <person name="Peng Y."/>
            <person name="Gunaseelan K."/>
            <person name="Simpson R."/>
            <person name="Tahir J."/>
            <person name="Deroles S."/>
            <person name="Templeton K."/>
            <person name="Luo Z."/>
            <person name="Davy M."/>
            <person name="Cheng C."/>
            <person name="Mcneilage M."/>
            <person name="Scaglione D."/>
            <person name="Liu Y."/>
            <person name="Zhang Q."/>
            <person name="Datson P."/>
            <person name="De Silva N."/>
            <person name="Gardiner S."/>
            <person name="Bassett H."/>
            <person name="Chagne D."/>
            <person name="Mccallum J."/>
            <person name="Dzierzon H."/>
            <person name="Deng C."/>
            <person name="Wang Y.-Y."/>
            <person name="Barron N."/>
            <person name="Manako K."/>
            <person name="Bowen J."/>
            <person name="Foster T."/>
            <person name="Erridge Z."/>
            <person name="Tiffin H."/>
            <person name="Waite C."/>
            <person name="Davies K."/>
            <person name="Grierson E."/>
            <person name="Laing W."/>
            <person name="Kirk R."/>
            <person name="Chen X."/>
            <person name="Wood M."/>
            <person name="Montefiori M."/>
            <person name="Brummell D."/>
            <person name="Schwinn K."/>
            <person name="Catanach A."/>
            <person name="Fullerton C."/>
            <person name="Li D."/>
            <person name="Meiyalaghan S."/>
            <person name="Nieuwenhuizen N."/>
            <person name="Read N."/>
            <person name="Prakash R."/>
            <person name="Hunter D."/>
            <person name="Zhang H."/>
            <person name="Mckenzie M."/>
            <person name="Knabel M."/>
            <person name="Harris A."/>
            <person name="Allan A."/>
            <person name="Chen A."/>
            <person name="Janssen B."/>
            <person name="Plunkett B."/>
            <person name="Dwamena C."/>
            <person name="Voogd C."/>
            <person name="Leif D."/>
            <person name="Lafferty D."/>
            <person name="Souleyre E."/>
            <person name="Varkonyi-Gasic E."/>
            <person name="Gambi F."/>
            <person name="Hanley J."/>
            <person name="Yao J.-L."/>
            <person name="Cheung J."/>
            <person name="David K."/>
            <person name="Warren B."/>
            <person name="Marsh K."/>
            <person name="Snowden K."/>
            <person name="Lin-Wang K."/>
            <person name="Brian L."/>
            <person name="Martinez-Sanchez M."/>
            <person name="Wang M."/>
            <person name="Ileperuma N."/>
            <person name="Macnee N."/>
            <person name="Campin R."/>
            <person name="Mcatee P."/>
            <person name="Drummond R."/>
            <person name="Espley R."/>
            <person name="Ireland H."/>
            <person name="Wu R."/>
            <person name="Atkinson R."/>
            <person name="Karunairetnam S."/>
            <person name="Bulley S."/>
            <person name="Chunkath S."/>
            <person name="Hanley Z."/>
            <person name="Storey R."/>
            <person name="Thrimawithana A."/>
            <person name="Thomson S."/>
            <person name="David C."/>
            <person name="Testolin R."/>
        </authorList>
    </citation>
    <scope>NUCLEOTIDE SEQUENCE [LARGE SCALE GENOMIC DNA]</scope>
    <source>
        <strain evidence="5">cv. Red5</strain>
        <tissue evidence="4">Young leaf</tissue>
    </source>
</reference>
<gene>
    <name evidence="4" type="ORF">CEY00_Acc33364</name>
</gene>
<dbReference type="PANTHER" id="PTHR23024">
    <property type="entry name" value="ARYLACETAMIDE DEACETYLASE"/>
    <property type="match status" value="1"/>
</dbReference>
<organism evidence="4 5">
    <name type="scientific">Actinidia chinensis var. chinensis</name>
    <name type="common">Chinese soft-hair kiwi</name>
    <dbReference type="NCBI Taxonomy" id="1590841"/>
    <lineage>
        <taxon>Eukaryota</taxon>
        <taxon>Viridiplantae</taxon>
        <taxon>Streptophyta</taxon>
        <taxon>Embryophyta</taxon>
        <taxon>Tracheophyta</taxon>
        <taxon>Spermatophyta</taxon>
        <taxon>Magnoliopsida</taxon>
        <taxon>eudicotyledons</taxon>
        <taxon>Gunneridae</taxon>
        <taxon>Pentapetalae</taxon>
        <taxon>asterids</taxon>
        <taxon>Ericales</taxon>
        <taxon>Actinidiaceae</taxon>
        <taxon>Actinidia</taxon>
    </lineage>
</organism>
<evidence type="ECO:0000256" key="1">
    <source>
        <dbReference type="ARBA" id="ARBA00010515"/>
    </source>
</evidence>
<dbReference type="PANTHER" id="PTHR23024:SF551">
    <property type="entry name" value="2-HYDROXYISOFLAVANONE DEHYDRATASE-LIKE"/>
    <property type="match status" value="1"/>
</dbReference>
<proteinExistence type="inferred from homology"/>
<keyword evidence="5" id="KW-1185">Reference proteome</keyword>
<dbReference type="Pfam" id="PF07859">
    <property type="entry name" value="Abhydrolase_3"/>
    <property type="match status" value="1"/>
</dbReference>
<feature type="domain" description="Alpha/beta hydrolase fold-3" evidence="3">
    <location>
        <begin position="76"/>
        <end position="295"/>
    </location>
</feature>
<evidence type="ECO:0000313" key="5">
    <source>
        <dbReference type="Proteomes" id="UP000241394"/>
    </source>
</evidence>
<sequence>MASNTKEVATELLPLLRVYTDGTIERLIGSPLVPPSLSDPATGVSSKDISISLDVSARVYLPKLTPDTNQQKLPIFVYFHGGGFCVESAFSTLHHRYINLLASRAKVLVVSVEFRLAPEYLLPTAYEDSWAALQWISSHSTEGNNDKDPWLIDYGDFDKVYIGGDTTGANIAHNLAMRGGNEPLHGGVKLRGAFLCQPFFWGSKPIRSESSSGRCRLWEFAYPSAPDGVDNPMINPFATGAPSLAGLGCSKLLVCVGENDVAKERGIHYCDVVRECGWGGEVELYEMQGTSHGSHILDPHSEIAKSLMSRLANFFR</sequence>
<comment type="caution">
    <text evidence="4">The sequence shown here is derived from an EMBL/GenBank/DDBJ whole genome shotgun (WGS) entry which is preliminary data.</text>
</comment>
<dbReference type="OMA" id="AYLTHPY"/>
<accession>A0A2R6P518</accession>
<keyword evidence="2" id="KW-0378">Hydrolase</keyword>
<dbReference type="InterPro" id="IPR050466">
    <property type="entry name" value="Carboxylest/Gibb_receptor"/>
</dbReference>
<dbReference type="Proteomes" id="UP000241394">
    <property type="component" value="Chromosome LG29"/>
</dbReference>
<dbReference type="AlphaFoldDB" id="A0A2R6P518"/>
<comment type="similarity">
    <text evidence="1">Belongs to the 'GDXG' lipolytic enzyme family.</text>
</comment>
<dbReference type="Gramene" id="PSR85374">
    <property type="protein sequence ID" value="PSR85374"/>
    <property type="gene ID" value="CEY00_Acc33364"/>
</dbReference>
<protein>
    <submittedName>
        <fullName evidence="4">2-hydroxyisoflavanone dehydratase</fullName>
    </submittedName>
</protein>
<evidence type="ECO:0000256" key="2">
    <source>
        <dbReference type="ARBA" id="ARBA00022801"/>
    </source>
</evidence>